<protein>
    <submittedName>
        <fullName evidence="6">Pentatricopeptide repeat-containing protein, mitochondrial</fullName>
    </submittedName>
</protein>
<organism evidence="6">
    <name type="scientific">Sesamum angustifolium</name>
    <dbReference type="NCBI Taxonomy" id="2727405"/>
    <lineage>
        <taxon>Eukaryota</taxon>
        <taxon>Viridiplantae</taxon>
        <taxon>Streptophyta</taxon>
        <taxon>Embryophyta</taxon>
        <taxon>Tracheophyta</taxon>
        <taxon>Spermatophyta</taxon>
        <taxon>Magnoliopsida</taxon>
        <taxon>eudicotyledons</taxon>
        <taxon>Gunneridae</taxon>
        <taxon>Pentapetalae</taxon>
        <taxon>asterids</taxon>
        <taxon>lamiids</taxon>
        <taxon>Lamiales</taxon>
        <taxon>Pedaliaceae</taxon>
        <taxon>Sesamum</taxon>
    </lineage>
</organism>
<feature type="repeat" description="PPR" evidence="3">
    <location>
        <begin position="332"/>
        <end position="362"/>
    </location>
</feature>
<feature type="repeat" description="PPR" evidence="3">
    <location>
        <begin position="169"/>
        <end position="203"/>
    </location>
</feature>
<feature type="repeat" description="PPR" evidence="3">
    <location>
        <begin position="363"/>
        <end position="397"/>
    </location>
</feature>
<dbReference type="InterPro" id="IPR046960">
    <property type="entry name" value="PPR_At4g14850-like_plant"/>
</dbReference>
<dbReference type="FunFam" id="1.25.40.10:FF:001531">
    <property type="entry name" value="Pentatricopeptide repeat-containing protein At4g16835, mitochondrial"/>
    <property type="match status" value="1"/>
</dbReference>
<evidence type="ECO:0000256" key="2">
    <source>
        <dbReference type="ARBA" id="ARBA00022737"/>
    </source>
</evidence>
<sequence length="670" mass="75566">MPYLQLRNAKFHVSYRLTAVSVRSIHLLCNSTPKMQYPNVDSNPQLLPSISSPNPLQSPAPQFPGTVSHPHETDHVVLSNKTIISYIRRGDLNSAMEVFLNMKMRTTVSWNSILSGFSSKPGKLKEAQNLFDKIPEPDTVSYNVMLACYFKNAAVEAAKDFFYRIPIKDIASWNTMISGFSQNGRMDDAKELFGIMPRRNIVTWNAMISGYVETGNMESALELFGKAPVKSVVARTSIITGYMRCSEVELAEKAFHEMLEKNLVTWNAMIAGYVENGRGEDALKLFKKMLELGIQANPSSSSSVLLACSNLSLLKLGKQVHQYLYKSPMYFDTTVGTSLISMYCKCGVLEDGWKLFMEMSSKDVVTWNAMISGYAQHGVSDKALHLFSEMRNKRMKPDWITFVGVLSACNHAGLVDLGIYYFEKMQKDYGIVVKPDHYTCVIDLLGRAGKLSEAVDLIKDMPFKPHSAIYGTLLGACRIHKNLEIAEFAATNLLNLDPVNPAAYVQLANVYAAKKNWEGVSRIRRSMKENMVIKTPGCSWIEIKSIIHEFRSGDRLHSELVHIHDKLIELEKKMKLAGYVPNLESALHDVSEEQKEQLLLWHSEKLAIAFGLIRVPLGRPIRVFKNLRVCEDCHQATKFISGIEGREIVVRDTTRFHHFQDGKCSCGDYW</sequence>
<dbReference type="InterPro" id="IPR046848">
    <property type="entry name" value="E_motif"/>
</dbReference>
<dbReference type="PROSITE" id="PS51375">
    <property type="entry name" value="PPR"/>
    <property type="match status" value="5"/>
</dbReference>
<reference evidence="6" key="2">
    <citation type="journal article" date="2024" name="Plant">
        <title>Genomic evolution and insights into agronomic trait innovations of Sesamum species.</title>
        <authorList>
            <person name="Miao H."/>
            <person name="Wang L."/>
            <person name="Qu L."/>
            <person name="Liu H."/>
            <person name="Sun Y."/>
            <person name="Le M."/>
            <person name="Wang Q."/>
            <person name="Wei S."/>
            <person name="Zheng Y."/>
            <person name="Lin W."/>
            <person name="Duan Y."/>
            <person name="Cao H."/>
            <person name="Xiong S."/>
            <person name="Wang X."/>
            <person name="Wei L."/>
            <person name="Li C."/>
            <person name="Ma Q."/>
            <person name="Ju M."/>
            <person name="Zhao R."/>
            <person name="Li G."/>
            <person name="Mu C."/>
            <person name="Tian Q."/>
            <person name="Mei H."/>
            <person name="Zhang T."/>
            <person name="Gao T."/>
            <person name="Zhang H."/>
        </authorList>
    </citation>
    <scope>NUCLEOTIDE SEQUENCE</scope>
    <source>
        <strain evidence="6">G01</strain>
    </source>
</reference>
<accession>A0AAW2MJ74</accession>
<feature type="domain" description="DYW" evidence="5">
    <location>
        <begin position="578"/>
        <end position="670"/>
    </location>
</feature>
<comment type="caution">
    <text evidence="6">The sequence shown here is derived from an EMBL/GenBank/DDBJ whole genome shotgun (WGS) entry which is preliminary data.</text>
</comment>
<evidence type="ECO:0000259" key="5">
    <source>
        <dbReference type="Pfam" id="PF14432"/>
    </source>
</evidence>
<dbReference type="Pfam" id="PF01535">
    <property type="entry name" value="PPR"/>
    <property type="match status" value="5"/>
</dbReference>
<dbReference type="FunFam" id="1.25.40.10:FF:000553">
    <property type="entry name" value="Pentatricopeptide repeat-containing protein, mitochondrial"/>
    <property type="match status" value="1"/>
</dbReference>
<feature type="compositionally biased region" description="Polar residues" evidence="4">
    <location>
        <begin position="43"/>
        <end position="55"/>
    </location>
</feature>
<dbReference type="AlphaFoldDB" id="A0AAW2MJ74"/>
<keyword evidence="2" id="KW-0677">Repeat</keyword>
<dbReference type="PANTHER" id="PTHR47926">
    <property type="entry name" value="PENTATRICOPEPTIDE REPEAT-CONTAINING PROTEIN"/>
    <property type="match status" value="1"/>
</dbReference>
<dbReference type="GO" id="GO:0008270">
    <property type="term" value="F:zinc ion binding"/>
    <property type="evidence" value="ECO:0007669"/>
    <property type="project" value="InterPro"/>
</dbReference>
<evidence type="ECO:0000256" key="1">
    <source>
        <dbReference type="ARBA" id="ARBA00006643"/>
    </source>
</evidence>
<dbReference type="Pfam" id="PF20431">
    <property type="entry name" value="E_motif"/>
    <property type="match status" value="1"/>
</dbReference>
<dbReference type="InterPro" id="IPR032867">
    <property type="entry name" value="DYW_dom"/>
</dbReference>
<feature type="repeat" description="PPR" evidence="3">
    <location>
        <begin position="262"/>
        <end position="296"/>
    </location>
</feature>
<feature type="region of interest" description="Disordered" evidence="4">
    <location>
        <begin position="43"/>
        <end position="66"/>
    </location>
</feature>
<dbReference type="InterPro" id="IPR002885">
    <property type="entry name" value="PPR_rpt"/>
</dbReference>
<comment type="similarity">
    <text evidence="1">Belongs to the PPR family. PCMP-H subfamily.</text>
</comment>
<gene>
    <name evidence="6" type="ORF">Sangu_1695500</name>
</gene>
<dbReference type="Pfam" id="PF13041">
    <property type="entry name" value="PPR_2"/>
    <property type="match status" value="2"/>
</dbReference>
<dbReference type="SUPFAM" id="SSF48452">
    <property type="entry name" value="TPR-like"/>
    <property type="match status" value="1"/>
</dbReference>
<evidence type="ECO:0000256" key="4">
    <source>
        <dbReference type="SAM" id="MobiDB-lite"/>
    </source>
</evidence>
<dbReference type="Pfam" id="PF14432">
    <property type="entry name" value="DYW_deaminase"/>
    <property type="match status" value="1"/>
</dbReference>
<evidence type="ECO:0000256" key="3">
    <source>
        <dbReference type="PROSITE-ProRule" id="PRU00708"/>
    </source>
</evidence>
<feature type="repeat" description="PPR" evidence="3">
    <location>
        <begin position="106"/>
        <end position="141"/>
    </location>
</feature>
<dbReference type="InterPro" id="IPR011990">
    <property type="entry name" value="TPR-like_helical_dom_sf"/>
</dbReference>
<evidence type="ECO:0000313" key="6">
    <source>
        <dbReference type="EMBL" id="KAL0331500.1"/>
    </source>
</evidence>
<dbReference type="EMBL" id="JACGWK010000010">
    <property type="protein sequence ID" value="KAL0331500.1"/>
    <property type="molecule type" value="Genomic_DNA"/>
</dbReference>
<proteinExistence type="inferred from homology"/>
<dbReference type="PANTHER" id="PTHR47926:SF410">
    <property type="entry name" value="(WILD MALAYSIAN BANANA) HYPOTHETICAL PROTEIN"/>
    <property type="match status" value="1"/>
</dbReference>
<dbReference type="FunFam" id="1.25.40.10:FF:000144">
    <property type="entry name" value="Pentatricopeptide repeat-containing protein, mitochondrial"/>
    <property type="match status" value="1"/>
</dbReference>
<dbReference type="GO" id="GO:0003723">
    <property type="term" value="F:RNA binding"/>
    <property type="evidence" value="ECO:0007669"/>
    <property type="project" value="InterPro"/>
</dbReference>
<dbReference type="Gene3D" id="1.25.40.10">
    <property type="entry name" value="Tetratricopeptide repeat domain"/>
    <property type="match status" value="5"/>
</dbReference>
<dbReference type="NCBIfam" id="TIGR00756">
    <property type="entry name" value="PPR"/>
    <property type="match status" value="7"/>
</dbReference>
<reference evidence="6" key="1">
    <citation type="submission" date="2020-06" db="EMBL/GenBank/DDBJ databases">
        <authorList>
            <person name="Li T."/>
            <person name="Hu X."/>
            <person name="Zhang T."/>
            <person name="Song X."/>
            <person name="Zhang H."/>
            <person name="Dai N."/>
            <person name="Sheng W."/>
            <person name="Hou X."/>
            <person name="Wei L."/>
        </authorList>
    </citation>
    <scope>NUCLEOTIDE SEQUENCE</scope>
    <source>
        <strain evidence="6">G01</strain>
        <tissue evidence="6">Leaf</tissue>
    </source>
</reference>
<name>A0AAW2MJ74_9LAMI</name>
<dbReference type="GO" id="GO:0009451">
    <property type="term" value="P:RNA modification"/>
    <property type="evidence" value="ECO:0007669"/>
    <property type="project" value="InterPro"/>
</dbReference>